<reference evidence="1 2" key="1">
    <citation type="submission" date="2023-11" db="EMBL/GenBank/DDBJ databases">
        <authorList>
            <person name="Okamura Y."/>
        </authorList>
    </citation>
    <scope>NUCLEOTIDE SEQUENCE [LARGE SCALE GENOMIC DNA]</scope>
</reference>
<evidence type="ECO:0000313" key="1">
    <source>
        <dbReference type="EMBL" id="CAK1546833.1"/>
    </source>
</evidence>
<name>A0AAV1JBX7_9NEOP</name>
<gene>
    <name evidence="1" type="ORF">LNINA_LOCUS6349</name>
</gene>
<dbReference type="Gene3D" id="3.30.70.1820">
    <property type="entry name" value="L1 transposable element, RRM domain"/>
    <property type="match status" value="1"/>
</dbReference>
<protein>
    <submittedName>
        <fullName evidence="1">Uncharacterized protein</fullName>
    </submittedName>
</protein>
<dbReference type="EMBL" id="CAVLEF010000008">
    <property type="protein sequence ID" value="CAK1546833.1"/>
    <property type="molecule type" value="Genomic_DNA"/>
</dbReference>
<organism evidence="1 2">
    <name type="scientific">Leptosia nina</name>
    <dbReference type="NCBI Taxonomy" id="320188"/>
    <lineage>
        <taxon>Eukaryota</taxon>
        <taxon>Metazoa</taxon>
        <taxon>Ecdysozoa</taxon>
        <taxon>Arthropoda</taxon>
        <taxon>Hexapoda</taxon>
        <taxon>Insecta</taxon>
        <taxon>Pterygota</taxon>
        <taxon>Neoptera</taxon>
        <taxon>Endopterygota</taxon>
        <taxon>Lepidoptera</taxon>
        <taxon>Glossata</taxon>
        <taxon>Ditrysia</taxon>
        <taxon>Papilionoidea</taxon>
        <taxon>Pieridae</taxon>
        <taxon>Pierinae</taxon>
        <taxon>Leptosia</taxon>
    </lineage>
</organism>
<sequence length="158" mass="18246">MDAFKKQLDDMKETFTYRMRDFQKDLQKGNSDAASPSSRLASDFAVFRTFVMTSLECLQNQMELLSRLADQMETRSRGKILLIHGVPESKNENTASLVATTLAKHLSVTTLTPDSFSKCYRMGQAKSEKPRVILIKFRDHLMKSKIWHDKKEYWSDTV</sequence>
<proteinExistence type="predicted"/>
<dbReference type="AlphaFoldDB" id="A0AAV1JBX7"/>
<accession>A0AAV1JBX7</accession>
<evidence type="ECO:0000313" key="2">
    <source>
        <dbReference type="Proteomes" id="UP001497472"/>
    </source>
</evidence>
<comment type="caution">
    <text evidence="1">The sequence shown here is derived from an EMBL/GenBank/DDBJ whole genome shotgun (WGS) entry which is preliminary data.</text>
</comment>
<keyword evidence="2" id="KW-1185">Reference proteome</keyword>
<dbReference type="Proteomes" id="UP001497472">
    <property type="component" value="Unassembled WGS sequence"/>
</dbReference>